<evidence type="ECO:0000259" key="2">
    <source>
        <dbReference type="PROSITE" id="PS51462"/>
    </source>
</evidence>
<accession>A0A4R8WUC0</accession>
<dbReference type="InterPro" id="IPR000086">
    <property type="entry name" value="NUDIX_hydrolase_dom"/>
</dbReference>
<evidence type="ECO:0000313" key="4">
    <source>
        <dbReference type="Proteomes" id="UP000298412"/>
    </source>
</evidence>
<evidence type="ECO:0000313" key="3">
    <source>
        <dbReference type="EMBL" id="TFC15307.1"/>
    </source>
</evidence>
<dbReference type="PROSITE" id="PS51462">
    <property type="entry name" value="NUDIX"/>
    <property type="match status" value="1"/>
</dbReference>
<sequence length="191" mass="20581">MEALEAWRPIGLEQRELRAEYRALVSGSPAAALDRDGGPEHLTASCFVFSPDLAQVLLCFHKKGRFWVQLGGHIEPADDSVAAAAHREAREECGIDDLRPLGGGVVDLDRHSLGDGFTRCSAHWDVGFAATASLTAVPVGSDENDDVAWWPVEALPVNVPPHFGRRLRGVLDRIAMVEDDRHAGSAGQPSA</sequence>
<dbReference type="OrthoDB" id="129709at2"/>
<dbReference type="Gene3D" id="3.90.79.10">
    <property type="entry name" value="Nucleoside Triphosphate Pyrophosphohydrolase"/>
    <property type="match status" value="1"/>
</dbReference>
<gene>
    <name evidence="3" type="ORF">E3O19_09320</name>
</gene>
<name>A0A4R8WUC0_9MICO</name>
<reference evidence="3 4" key="1">
    <citation type="submission" date="2019-03" db="EMBL/GenBank/DDBJ databases">
        <title>Genomics of glacier-inhabiting Cryobacterium strains.</title>
        <authorList>
            <person name="Liu Q."/>
            <person name="Xin Y.-H."/>
        </authorList>
    </citation>
    <scope>NUCLEOTIDE SEQUENCE [LARGE SCALE GENOMIC DNA]</scope>
    <source>
        <strain evidence="3 4">MDT1-3</strain>
    </source>
</reference>
<keyword evidence="4" id="KW-1185">Reference proteome</keyword>
<feature type="domain" description="Nudix hydrolase" evidence="2">
    <location>
        <begin position="39"/>
        <end position="172"/>
    </location>
</feature>
<comment type="caution">
    <text evidence="3">The sequence shown here is derived from an EMBL/GenBank/DDBJ whole genome shotgun (WGS) entry which is preliminary data.</text>
</comment>
<dbReference type="AlphaFoldDB" id="A0A4R8WUC0"/>
<protein>
    <submittedName>
        <fullName evidence="3">NUDIX domain-containing protein</fullName>
    </submittedName>
</protein>
<dbReference type="SUPFAM" id="SSF55811">
    <property type="entry name" value="Nudix"/>
    <property type="match status" value="1"/>
</dbReference>
<dbReference type="Proteomes" id="UP000298412">
    <property type="component" value="Unassembled WGS sequence"/>
</dbReference>
<dbReference type="EMBL" id="SOFP01000046">
    <property type="protein sequence ID" value="TFC15307.1"/>
    <property type="molecule type" value="Genomic_DNA"/>
</dbReference>
<dbReference type="InterPro" id="IPR015797">
    <property type="entry name" value="NUDIX_hydrolase-like_dom_sf"/>
</dbReference>
<proteinExistence type="inferred from homology"/>
<comment type="similarity">
    <text evidence="1">Belongs to the Nudix hydrolase family.</text>
</comment>
<dbReference type="PANTHER" id="PTHR43736:SF1">
    <property type="entry name" value="DIHYDRONEOPTERIN TRIPHOSPHATE DIPHOSPHATASE"/>
    <property type="match status" value="1"/>
</dbReference>
<dbReference type="Pfam" id="PF00293">
    <property type="entry name" value="NUDIX"/>
    <property type="match status" value="1"/>
</dbReference>
<dbReference type="PANTHER" id="PTHR43736">
    <property type="entry name" value="ADP-RIBOSE PYROPHOSPHATASE"/>
    <property type="match status" value="1"/>
</dbReference>
<evidence type="ECO:0000256" key="1">
    <source>
        <dbReference type="ARBA" id="ARBA00005582"/>
    </source>
</evidence>
<organism evidence="3 4">
    <name type="scientific">Cryobacterium algoritolerans</name>
    <dbReference type="NCBI Taxonomy" id="1259184"/>
    <lineage>
        <taxon>Bacteria</taxon>
        <taxon>Bacillati</taxon>
        <taxon>Actinomycetota</taxon>
        <taxon>Actinomycetes</taxon>
        <taxon>Micrococcales</taxon>
        <taxon>Microbacteriaceae</taxon>
        <taxon>Cryobacterium</taxon>
    </lineage>
</organism>